<evidence type="ECO:0000313" key="2">
    <source>
        <dbReference type="Proteomes" id="UP001143910"/>
    </source>
</evidence>
<evidence type="ECO:0000313" key="1">
    <source>
        <dbReference type="EMBL" id="KAJ2973904.1"/>
    </source>
</evidence>
<accession>A0ACC1N495</accession>
<keyword evidence="2" id="KW-1185">Reference proteome</keyword>
<comment type="caution">
    <text evidence="1">The sequence shown here is derived from an EMBL/GenBank/DDBJ whole genome shotgun (WGS) entry which is preliminary data.</text>
</comment>
<gene>
    <name evidence="1" type="ORF">NQ176_g6340</name>
</gene>
<sequence length="544" mass="59589">MQLLMLRGLAQFSRPTARLLFAHASSNVKASCIQRSIAVPQPFLSFDTKVRALLDQHDPAVKLTDLLHKVGAIKEMSQNSNPTAELVLEAIKVDQELIAFSNTPPPTLEYTRDPLAHGPPWTYHRIVHTYPSLRIAKVWNAVRLLRFFLLSFIGGDISPFPDGTSDPGMQALSGLKVYALDHMAGVAADVLATIPCFVHVHNHAKLFSAPARCLAWPLGIIEKSSICPVDARVYARKTLEWLARDLNMPQAIHPDRQPGSREDWYAETHYIPLLRQQALNWGENTLSGCITTQKIALCEAPLIFFKSKSSTERLVSKPSFTAGTWVNPDVSTSFAIAAVVLPSAWAINTNGNLYSSFVSLSIELIGFPSWAGTKASPNEFSNNLIDGLAAAQGSPMVVRVGGNSADRAIYDSSLVTATASSCPNADKGAWQCIGPHFFDSYGAFPKGTLYSHNFNVATWNSSGFNTLAATVPKVCNALRGQLEAFEVGNEPDLWIGSRRPSNYNVQDYLKDWTNSTGRLEAFLQNACPDLIHGLKPALLCRQRS</sequence>
<name>A0ACC1N495_9HYPO</name>
<protein>
    <submittedName>
        <fullName evidence="1">Uncharacterized protein</fullName>
    </submittedName>
</protein>
<proteinExistence type="predicted"/>
<organism evidence="1 2">
    <name type="scientific">Zarea fungicola</name>
    <dbReference type="NCBI Taxonomy" id="93591"/>
    <lineage>
        <taxon>Eukaryota</taxon>
        <taxon>Fungi</taxon>
        <taxon>Dikarya</taxon>
        <taxon>Ascomycota</taxon>
        <taxon>Pezizomycotina</taxon>
        <taxon>Sordariomycetes</taxon>
        <taxon>Hypocreomycetidae</taxon>
        <taxon>Hypocreales</taxon>
        <taxon>Cordycipitaceae</taxon>
        <taxon>Zarea</taxon>
    </lineage>
</organism>
<dbReference type="EMBL" id="JANJQO010000902">
    <property type="protein sequence ID" value="KAJ2973904.1"/>
    <property type="molecule type" value="Genomic_DNA"/>
</dbReference>
<dbReference type="Proteomes" id="UP001143910">
    <property type="component" value="Unassembled WGS sequence"/>
</dbReference>
<reference evidence="1" key="1">
    <citation type="submission" date="2022-08" db="EMBL/GenBank/DDBJ databases">
        <title>Genome Sequence of Lecanicillium fungicola.</title>
        <authorList>
            <person name="Buettner E."/>
        </authorList>
    </citation>
    <scope>NUCLEOTIDE SEQUENCE</scope>
    <source>
        <strain evidence="1">Babe33</strain>
    </source>
</reference>